<protein>
    <submittedName>
        <fullName evidence="4">DNA-processing protein DprA</fullName>
    </submittedName>
</protein>
<accession>A0A939M235</accession>
<reference evidence="4" key="1">
    <citation type="submission" date="2021-03" db="EMBL/GenBank/DDBJ databases">
        <title>Leucobacter chromiisoli sp. nov., isolated from chromium-containing soil of chemical plant.</title>
        <authorList>
            <person name="Xu Z."/>
        </authorList>
    </citation>
    <scope>NUCLEOTIDE SEQUENCE</scope>
    <source>
        <strain evidence="4">A2</strain>
    </source>
</reference>
<feature type="region of interest" description="Disordered" evidence="2">
    <location>
        <begin position="312"/>
        <end position="354"/>
    </location>
</feature>
<evidence type="ECO:0000256" key="2">
    <source>
        <dbReference type="SAM" id="MobiDB-lite"/>
    </source>
</evidence>
<evidence type="ECO:0000313" key="5">
    <source>
        <dbReference type="Proteomes" id="UP000664398"/>
    </source>
</evidence>
<evidence type="ECO:0000313" key="4">
    <source>
        <dbReference type="EMBL" id="MBO1806627.1"/>
    </source>
</evidence>
<dbReference type="AlphaFoldDB" id="A0A939M235"/>
<name>A0A939M235_9MICO</name>
<dbReference type="Proteomes" id="UP000664398">
    <property type="component" value="Unassembled WGS sequence"/>
</dbReference>
<dbReference type="InterPro" id="IPR003488">
    <property type="entry name" value="DprA"/>
</dbReference>
<comment type="similarity">
    <text evidence="1">Belongs to the DprA/Smf family.</text>
</comment>
<dbReference type="InterPro" id="IPR057666">
    <property type="entry name" value="DrpA_SLOG"/>
</dbReference>
<evidence type="ECO:0000259" key="3">
    <source>
        <dbReference type="Pfam" id="PF02481"/>
    </source>
</evidence>
<organism evidence="4 5">
    <name type="scientific">Leucobacter ruminantium</name>
    <dbReference type="NCBI Taxonomy" id="1289170"/>
    <lineage>
        <taxon>Bacteria</taxon>
        <taxon>Bacillati</taxon>
        <taxon>Actinomycetota</taxon>
        <taxon>Actinomycetes</taxon>
        <taxon>Micrococcales</taxon>
        <taxon>Microbacteriaceae</taxon>
        <taxon>Leucobacter</taxon>
    </lineage>
</organism>
<gene>
    <name evidence="4" type="ORF">J4H91_15110</name>
</gene>
<comment type="caution">
    <text evidence="4">The sequence shown here is derived from an EMBL/GenBank/DDBJ whole genome shotgun (WGS) entry which is preliminary data.</text>
</comment>
<dbReference type="EMBL" id="JAGDYL010000048">
    <property type="protein sequence ID" value="MBO1806627.1"/>
    <property type="molecule type" value="Genomic_DNA"/>
</dbReference>
<dbReference type="PANTHER" id="PTHR43022:SF1">
    <property type="entry name" value="PROTEIN SMF"/>
    <property type="match status" value="1"/>
</dbReference>
<dbReference type="Gene3D" id="3.40.50.450">
    <property type="match status" value="1"/>
</dbReference>
<dbReference type="PANTHER" id="PTHR43022">
    <property type="entry name" value="PROTEIN SMF"/>
    <property type="match status" value="1"/>
</dbReference>
<proteinExistence type="inferred from homology"/>
<keyword evidence="5" id="KW-1185">Reference proteome</keyword>
<dbReference type="Pfam" id="PF02481">
    <property type="entry name" value="DNA_processg_A"/>
    <property type="match status" value="1"/>
</dbReference>
<dbReference type="SUPFAM" id="SSF102405">
    <property type="entry name" value="MCP/YpsA-like"/>
    <property type="match status" value="1"/>
</dbReference>
<evidence type="ECO:0000256" key="1">
    <source>
        <dbReference type="ARBA" id="ARBA00006525"/>
    </source>
</evidence>
<feature type="domain" description="Smf/DprA SLOG" evidence="3">
    <location>
        <begin position="91"/>
        <end position="305"/>
    </location>
</feature>
<dbReference type="RefSeq" id="WP_208047077.1">
    <property type="nucleotide sequence ID" value="NZ_JAGDYL010000048.1"/>
</dbReference>
<sequence>MMVSDFELENITDERMARLALSYAVPVQNELTQYFLSHGGAVRALRIAADEEAAPGVNPKRVGMWLQYFENYDPATVARGFDLAQEHDLQMLIPGYQDWPTGIPTFGDLAPYALWVKGARPELLTREITERATITGARAASGRGMYDADQLAVGLALRDVTVVATSAPGIARAALTGAVGGPSGAIAVMPHGLDDPNAHTPNGFFDSVAENGMLLSETPPGWPEARDTMLGQRRLIASLSAVTTVVESGTRGEPVTAALIAKSLNRVIGAVEGPEDAAGSLGPNMLLDQHEATPITDSVSIVHALSTYARKHSLPDPVSDRPNGSLQTARTALPEHLQRTSLSADVEQRPTRSP</sequence>
<dbReference type="GO" id="GO:0009294">
    <property type="term" value="P:DNA-mediated transformation"/>
    <property type="evidence" value="ECO:0007669"/>
    <property type="project" value="InterPro"/>
</dbReference>